<feature type="non-terminal residue" evidence="1">
    <location>
        <position position="109"/>
    </location>
</feature>
<accession>A0A4R5A6H3</accession>
<dbReference type="RefSeq" id="WP_131902630.1">
    <property type="nucleotide sequence ID" value="NZ_SMKU01000380.1"/>
</dbReference>
<sequence length="109" mass="11637">MIRWRKGTVEGIRREWPGAVELNVAIEGEGTHRALAYPRLVGRPEPGDTVLLNTTALAMGLGTGGYAIVVAVPDRLPPDPSGPGHLVKARYTPLQATVLGADEQDSPHH</sequence>
<organism evidence="1 2">
    <name type="scientific">Actinomadura rubrisoli</name>
    <dbReference type="NCBI Taxonomy" id="2530368"/>
    <lineage>
        <taxon>Bacteria</taxon>
        <taxon>Bacillati</taxon>
        <taxon>Actinomycetota</taxon>
        <taxon>Actinomycetes</taxon>
        <taxon>Streptosporangiales</taxon>
        <taxon>Thermomonosporaceae</taxon>
        <taxon>Actinomadura</taxon>
    </lineage>
</organism>
<dbReference type="InterPro" id="IPR024479">
    <property type="entry name" value="DUF3866"/>
</dbReference>
<proteinExistence type="predicted"/>
<dbReference type="EMBL" id="SMKU01000380">
    <property type="protein sequence ID" value="TDD66646.1"/>
    <property type="molecule type" value="Genomic_DNA"/>
</dbReference>
<evidence type="ECO:0000313" key="1">
    <source>
        <dbReference type="EMBL" id="TDD66646.1"/>
    </source>
</evidence>
<dbReference type="Proteomes" id="UP000294513">
    <property type="component" value="Unassembled WGS sequence"/>
</dbReference>
<gene>
    <name evidence="1" type="ORF">E1298_40180</name>
</gene>
<evidence type="ECO:0000313" key="2">
    <source>
        <dbReference type="Proteomes" id="UP000294513"/>
    </source>
</evidence>
<keyword evidence="2" id="KW-1185">Reference proteome</keyword>
<name>A0A4R5A6H3_9ACTN</name>
<comment type="caution">
    <text evidence="1">The sequence shown here is derived from an EMBL/GenBank/DDBJ whole genome shotgun (WGS) entry which is preliminary data.</text>
</comment>
<reference evidence="1 2" key="1">
    <citation type="submission" date="2019-03" db="EMBL/GenBank/DDBJ databases">
        <title>Draft genome sequences of novel Actinobacteria.</title>
        <authorList>
            <person name="Sahin N."/>
            <person name="Ay H."/>
            <person name="Saygin H."/>
        </authorList>
    </citation>
    <scope>NUCLEOTIDE SEQUENCE [LARGE SCALE GENOMIC DNA]</scope>
    <source>
        <strain evidence="1 2">H3C3</strain>
    </source>
</reference>
<dbReference type="Pfam" id="PF12982">
    <property type="entry name" value="DUF3866"/>
    <property type="match status" value="1"/>
</dbReference>
<protein>
    <submittedName>
        <fullName evidence="1">DUF3866 family protein</fullName>
    </submittedName>
</protein>
<dbReference type="AlphaFoldDB" id="A0A4R5A6H3"/>
<dbReference type="OrthoDB" id="3401376at2"/>